<keyword evidence="4" id="KW-1185">Reference proteome</keyword>
<evidence type="ECO:0000313" key="4">
    <source>
        <dbReference type="Proteomes" id="UP000286848"/>
    </source>
</evidence>
<gene>
    <name evidence="3" type="primary">gpmB</name>
    <name evidence="3" type="ORF">LFYK43_23090</name>
</gene>
<evidence type="ECO:0000256" key="2">
    <source>
        <dbReference type="PIRSR" id="PIRSR613078-2"/>
    </source>
</evidence>
<dbReference type="PANTHER" id="PTHR48100">
    <property type="entry name" value="BROAD-SPECIFICITY PHOSPHATASE YOR283W-RELATED"/>
    <property type="match status" value="1"/>
</dbReference>
<dbReference type="InterPro" id="IPR050275">
    <property type="entry name" value="PGM_Phosphatase"/>
</dbReference>
<name>A0A401IWC5_9LACO</name>
<feature type="binding site" evidence="2">
    <location>
        <begin position="7"/>
        <end position="14"/>
    </location>
    <ligand>
        <name>substrate</name>
    </ligand>
</feature>
<dbReference type="Gene3D" id="3.40.50.1240">
    <property type="entry name" value="Phosphoglycerate mutase-like"/>
    <property type="match status" value="1"/>
</dbReference>
<dbReference type="OrthoDB" id="9782128at2"/>
<evidence type="ECO:0000256" key="1">
    <source>
        <dbReference type="PIRSR" id="PIRSR613078-1"/>
    </source>
</evidence>
<sequence>MRFYFIRHGTTINNQQHVFNGGHVDPTLTAAGKQEAQKLGEDLQQVHFDLCFSSPLKRARKTAELVLSKNKTQLPQIQLLADLTEMNLGDWDGRPLAAIAPSAELENYFNHPALFSGIASHAESYVQVRDRGFRVLDSICQRASAKDNILVASHGLLLTTLLNSLRGVPLDEVRRDGLLPTSSVTIFEADSSQNFKLIEWAHKPSARRLK</sequence>
<dbReference type="SMART" id="SM00855">
    <property type="entry name" value="PGAM"/>
    <property type="match status" value="1"/>
</dbReference>
<dbReference type="AlphaFoldDB" id="A0A401IWC5"/>
<dbReference type="GO" id="GO:0005737">
    <property type="term" value="C:cytoplasm"/>
    <property type="evidence" value="ECO:0007669"/>
    <property type="project" value="TreeGrafter"/>
</dbReference>
<feature type="active site" description="Proton donor/acceptor" evidence="1">
    <location>
        <position position="85"/>
    </location>
</feature>
<feature type="active site" description="Tele-phosphohistidine intermediate" evidence="1">
    <location>
        <position position="8"/>
    </location>
</feature>
<dbReference type="CDD" id="cd07067">
    <property type="entry name" value="HP_PGM_like"/>
    <property type="match status" value="1"/>
</dbReference>
<dbReference type="InterPro" id="IPR013078">
    <property type="entry name" value="His_Pase_superF_clade-1"/>
</dbReference>
<proteinExistence type="predicted"/>
<feature type="binding site" evidence="2">
    <location>
        <position position="58"/>
    </location>
    <ligand>
        <name>substrate</name>
    </ligand>
</feature>
<dbReference type="Pfam" id="PF00300">
    <property type="entry name" value="His_Phos_1"/>
    <property type="match status" value="1"/>
</dbReference>
<accession>A0A401IWC5</accession>
<organism evidence="3 4">
    <name type="scientific">Ligilactobacillus salitolerans</name>
    <dbReference type="NCBI Taxonomy" id="1808352"/>
    <lineage>
        <taxon>Bacteria</taxon>
        <taxon>Bacillati</taxon>
        <taxon>Bacillota</taxon>
        <taxon>Bacilli</taxon>
        <taxon>Lactobacillales</taxon>
        <taxon>Lactobacillaceae</taxon>
        <taxon>Ligilactobacillus</taxon>
    </lineage>
</organism>
<comment type="caution">
    <text evidence="3">The sequence shown here is derived from an EMBL/GenBank/DDBJ whole genome shotgun (WGS) entry which is preliminary data.</text>
</comment>
<dbReference type="SUPFAM" id="SSF53254">
    <property type="entry name" value="Phosphoglycerate mutase-like"/>
    <property type="match status" value="1"/>
</dbReference>
<evidence type="ECO:0000313" key="3">
    <source>
        <dbReference type="EMBL" id="GBG95850.1"/>
    </source>
</evidence>
<dbReference type="InterPro" id="IPR029033">
    <property type="entry name" value="His_PPase_superfam"/>
</dbReference>
<dbReference type="GO" id="GO:0016791">
    <property type="term" value="F:phosphatase activity"/>
    <property type="evidence" value="ECO:0007669"/>
    <property type="project" value="TreeGrafter"/>
</dbReference>
<dbReference type="Proteomes" id="UP000286848">
    <property type="component" value="Unassembled WGS sequence"/>
</dbReference>
<dbReference type="EMBL" id="BFFP01000063">
    <property type="protein sequence ID" value="GBG95850.1"/>
    <property type="molecule type" value="Genomic_DNA"/>
</dbReference>
<protein>
    <submittedName>
        <fullName evidence="3">Phosphoglycerate mutase</fullName>
    </submittedName>
</protein>
<reference evidence="3 4" key="1">
    <citation type="journal article" date="2019" name="Int. J. Syst. Evol. Microbiol.">
        <title>Lactobacillus salitolerans sp. nov., a novel lactic acid bacterium isolated from spent mushroom substrates.</title>
        <authorList>
            <person name="Tohno M."/>
            <person name="Tanizawa Y."/>
            <person name="Kojima Y."/>
            <person name="Sakamoto M."/>
            <person name="Nakamura Y."/>
            <person name="Ohkuma M."/>
            <person name="Kobayashi H."/>
        </authorList>
    </citation>
    <scope>NUCLEOTIDE SEQUENCE [LARGE SCALE GENOMIC DNA]</scope>
    <source>
        <strain evidence="3 4">YK43</strain>
    </source>
</reference>
<dbReference type="PANTHER" id="PTHR48100:SF1">
    <property type="entry name" value="HISTIDINE PHOSPHATASE FAMILY PROTEIN-RELATED"/>
    <property type="match status" value="1"/>
</dbReference>